<dbReference type="NCBIfam" id="TIGR00711">
    <property type="entry name" value="efflux_EmrB"/>
    <property type="match status" value="1"/>
</dbReference>
<organism evidence="10 11">
    <name type="scientific">Geothrix rubra</name>
    <dbReference type="NCBI Taxonomy" id="2927977"/>
    <lineage>
        <taxon>Bacteria</taxon>
        <taxon>Pseudomonadati</taxon>
        <taxon>Acidobacteriota</taxon>
        <taxon>Holophagae</taxon>
        <taxon>Holophagales</taxon>
        <taxon>Holophagaceae</taxon>
        <taxon>Geothrix</taxon>
    </lineage>
</organism>
<evidence type="ECO:0000313" key="11">
    <source>
        <dbReference type="Proteomes" id="UP001165089"/>
    </source>
</evidence>
<dbReference type="Gene3D" id="1.20.1720.10">
    <property type="entry name" value="Multidrug resistance protein D"/>
    <property type="match status" value="1"/>
</dbReference>
<feature type="transmembrane region" description="Helical" evidence="8">
    <location>
        <begin position="168"/>
        <end position="189"/>
    </location>
</feature>
<dbReference type="PANTHER" id="PTHR42718">
    <property type="entry name" value="MAJOR FACILITATOR SUPERFAMILY MULTIDRUG TRANSPORTER MFSC"/>
    <property type="match status" value="1"/>
</dbReference>
<dbReference type="InterPro" id="IPR004638">
    <property type="entry name" value="EmrB-like"/>
</dbReference>
<feature type="transmembrane region" description="Helical" evidence="8">
    <location>
        <begin position="201"/>
        <end position="220"/>
    </location>
</feature>
<feature type="transmembrane region" description="Helical" evidence="8">
    <location>
        <begin position="364"/>
        <end position="386"/>
    </location>
</feature>
<gene>
    <name evidence="10" type="ORF">GETHPA_19190</name>
</gene>
<dbReference type="Gene3D" id="1.20.1250.20">
    <property type="entry name" value="MFS general substrate transporter like domains"/>
    <property type="match status" value="1"/>
</dbReference>
<evidence type="ECO:0000256" key="2">
    <source>
        <dbReference type="ARBA" id="ARBA00008537"/>
    </source>
</evidence>
<dbReference type="InterPro" id="IPR036259">
    <property type="entry name" value="MFS_trans_sf"/>
</dbReference>
<keyword evidence="3" id="KW-0813">Transport</keyword>
<dbReference type="CDD" id="cd17503">
    <property type="entry name" value="MFS_LmrB_MDR_like"/>
    <property type="match status" value="1"/>
</dbReference>
<accession>A0ABQ5Q7K4</accession>
<dbReference type="SUPFAM" id="SSF103473">
    <property type="entry name" value="MFS general substrate transporter"/>
    <property type="match status" value="1"/>
</dbReference>
<reference evidence="10 11" key="1">
    <citation type="journal article" date="2023" name="Antonie Van Leeuwenhoek">
        <title>Mesoterricola silvestris gen. nov., sp. nov., Mesoterricola sediminis sp. nov., Geothrix oryzae sp. nov., Geothrix edaphica sp. nov., Geothrix rubra sp. nov., and Geothrix limicola sp. nov., six novel members of Acidobacteriota isolated from soils.</title>
        <authorList>
            <person name="Itoh H."/>
            <person name="Sugisawa Y."/>
            <person name="Mise K."/>
            <person name="Xu Z."/>
            <person name="Kuniyasu M."/>
            <person name="Ushijima N."/>
            <person name="Kawano K."/>
            <person name="Kobayashi E."/>
            <person name="Shiratori Y."/>
            <person name="Masuda Y."/>
            <person name="Senoo K."/>
        </authorList>
    </citation>
    <scope>NUCLEOTIDE SEQUENCE [LARGE SCALE GENOMIC DNA]</scope>
    <source>
        <strain evidence="10 11">Red803</strain>
    </source>
</reference>
<keyword evidence="6 8" id="KW-1133">Transmembrane helix</keyword>
<dbReference type="PROSITE" id="PS50850">
    <property type="entry name" value="MFS"/>
    <property type="match status" value="1"/>
</dbReference>
<keyword evidence="7 8" id="KW-0472">Membrane</keyword>
<evidence type="ECO:0000313" key="10">
    <source>
        <dbReference type="EMBL" id="GLH70386.1"/>
    </source>
</evidence>
<evidence type="ECO:0000259" key="9">
    <source>
        <dbReference type="PROSITE" id="PS50850"/>
    </source>
</evidence>
<feature type="transmembrane region" description="Helical" evidence="8">
    <location>
        <begin position="481"/>
        <end position="506"/>
    </location>
</feature>
<evidence type="ECO:0000256" key="7">
    <source>
        <dbReference type="ARBA" id="ARBA00023136"/>
    </source>
</evidence>
<keyword evidence="4" id="KW-1003">Cell membrane</keyword>
<dbReference type="Pfam" id="PF07690">
    <property type="entry name" value="MFS_1"/>
    <property type="match status" value="1"/>
</dbReference>
<feature type="transmembrane region" description="Helical" evidence="8">
    <location>
        <begin position="305"/>
        <end position="328"/>
    </location>
</feature>
<keyword evidence="5 8" id="KW-0812">Transmembrane</keyword>
<comment type="similarity">
    <text evidence="2">Belongs to the major facilitator superfamily. EmrB family.</text>
</comment>
<keyword evidence="11" id="KW-1185">Reference proteome</keyword>
<protein>
    <submittedName>
        <fullName evidence="10">EmrB/QacA family drug resistance transporter</fullName>
    </submittedName>
</protein>
<feature type="domain" description="Major facilitator superfamily (MFS) profile" evidence="9">
    <location>
        <begin position="14"/>
        <end position="511"/>
    </location>
</feature>
<evidence type="ECO:0000256" key="3">
    <source>
        <dbReference type="ARBA" id="ARBA00022448"/>
    </source>
</evidence>
<dbReference type="Proteomes" id="UP001165089">
    <property type="component" value="Unassembled WGS sequence"/>
</dbReference>
<feature type="transmembrane region" description="Helical" evidence="8">
    <location>
        <begin position="12"/>
        <end position="32"/>
    </location>
</feature>
<comment type="caution">
    <text evidence="10">The sequence shown here is derived from an EMBL/GenBank/DDBJ whole genome shotgun (WGS) entry which is preliminary data.</text>
</comment>
<comment type="subcellular location">
    <subcellularLocation>
        <location evidence="1">Cell membrane</location>
        <topology evidence="1">Multi-pass membrane protein</topology>
    </subcellularLocation>
</comment>
<feature type="transmembrane region" description="Helical" evidence="8">
    <location>
        <begin position="274"/>
        <end position="299"/>
    </location>
</feature>
<evidence type="ECO:0000256" key="1">
    <source>
        <dbReference type="ARBA" id="ARBA00004651"/>
    </source>
</evidence>
<proteinExistence type="inferred from homology"/>
<dbReference type="RefSeq" id="WP_285725080.1">
    <property type="nucleotide sequence ID" value="NZ_BSDD01000003.1"/>
</dbReference>
<evidence type="ECO:0000256" key="6">
    <source>
        <dbReference type="ARBA" id="ARBA00022989"/>
    </source>
</evidence>
<feature type="transmembrane region" description="Helical" evidence="8">
    <location>
        <begin position="335"/>
        <end position="352"/>
    </location>
</feature>
<dbReference type="InterPro" id="IPR011701">
    <property type="entry name" value="MFS"/>
</dbReference>
<sequence>MTAPGPNPSLKWIVAFTTMLGTFMEVLDTSVANVALPHMKGSFAAGTDEITWVITSYLVANAIILPITGWLGAAFGRRRLYLLCLAIFTLASFGAGAAPTLGFLILMRVVQGLSGGAMVPMSQAITLEAFPKEEQGMASALFGIGVIFGPIVGPLVGGWITDHWTWPWIFWINLPVGALAYALATAFVEDPDYLRPPEGRADLWSLLFIAVGLGCLEIFLNRGERLDWLASNSMKVAMGLAILGLALFVWRSLTAEHPLVDLRIFRIPEFASGMLLIFMVSFGLYGAFILLPLFVQHLLGFTPTWAGMILSPGGVASILAMILVALLMKRVDARIFVAAGVASMAYSAWLLTRLSLATDFSYLVVAWIFHGIGIGFIFVPVATVAVRRIPPESMGVASGMFNLMRNEGGSVGIAVATTVLSQRAQFHHARLAEHISATSGPVQEAYTRLGQGLFPWAGLDPVSVKGLAAGLIGAEVTRQSFVLGFVDAFGFLVVVFLVALPFVLALKSPPGGGGLVLH</sequence>
<evidence type="ECO:0000256" key="8">
    <source>
        <dbReference type="SAM" id="Phobius"/>
    </source>
</evidence>
<dbReference type="InterPro" id="IPR020846">
    <property type="entry name" value="MFS_dom"/>
</dbReference>
<feature type="transmembrane region" description="Helical" evidence="8">
    <location>
        <begin position="52"/>
        <end position="73"/>
    </location>
</feature>
<name>A0ABQ5Q7K4_9BACT</name>
<dbReference type="EMBL" id="BSDD01000003">
    <property type="protein sequence ID" value="GLH70386.1"/>
    <property type="molecule type" value="Genomic_DNA"/>
</dbReference>
<feature type="transmembrane region" description="Helical" evidence="8">
    <location>
        <begin position="137"/>
        <end position="156"/>
    </location>
</feature>
<dbReference type="PANTHER" id="PTHR42718:SF9">
    <property type="entry name" value="MAJOR FACILITATOR SUPERFAMILY MULTIDRUG TRANSPORTER MFSC"/>
    <property type="match status" value="1"/>
</dbReference>
<feature type="transmembrane region" description="Helical" evidence="8">
    <location>
        <begin position="80"/>
        <end position="106"/>
    </location>
</feature>
<evidence type="ECO:0000256" key="5">
    <source>
        <dbReference type="ARBA" id="ARBA00022692"/>
    </source>
</evidence>
<evidence type="ECO:0000256" key="4">
    <source>
        <dbReference type="ARBA" id="ARBA00022475"/>
    </source>
</evidence>